<accession>A0A448ZCK6</accession>
<gene>
    <name evidence="3" type="ORF">PSNMU_V1.4_AUG-EV-PASAV3_0066520</name>
</gene>
<organism evidence="3 4">
    <name type="scientific">Pseudo-nitzschia multistriata</name>
    <dbReference type="NCBI Taxonomy" id="183589"/>
    <lineage>
        <taxon>Eukaryota</taxon>
        <taxon>Sar</taxon>
        <taxon>Stramenopiles</taxon>
        <taxon>Ochrophyta</taxon>
        <taxon>Bacillariophyta</taxon>
        <taxon>Bacillariophyceae</taxon>
        <taxon>Bacillariophycidae</taxon>
        <taxon>Bacillariales</taxon>
        <taxon>Bacillariaceae</taxon>
        <taxon>Pseudo-nitzschia</taxon>
    </lineage>
</organism>
<feature type="compositionally biased region" description="Basic and acidic residues" evidence="1">
    <location>
        <begin position="1"/>
        <end position="26"/>
    </location>
</feature>
<feature type="transmembrane region" description="Helical" evidence="2">
    <location>
        <begin position="387"/>
        <end position="408"/>
    </location>
</feature>
<feature type="transmembrane region" description="Helical" evidence="2">
    <location>
        <begin position="81"/>
        <end position="100"/>
    </location>
</feature>
<reference evidence="3 4" key="1">
    <citation type="submission" date="2019-01" db="EMBL/GenBank/DDBJ databases">
        <authorList>
            <person name="Ferrante I. M."/>
        </authorList>
    </citation>
    <scope>NUCLEOTIDE SEQUENCE [LARGE SCALE GENOMIC DNA]</scope>
    <source>
        <strain evidence="3 4">B856</strain>
    </source>
</reference>
<keyword evidence="2" id="KW-1133">Transmembrane helix</keyword>
<feature type="transmembrane region" description="Helical" evidence="2">
    <location>
        <begin position="246"/>
        <end position="264"/>
    </location>
</feature>
<dbReference type="InterPro" id="IPR037185">
    <property type="entry name" value="EmrE-like"/>
</dbReference>
<protein>
    <recommendedName>
        <fullName evidence="5">Sugar phosphate transporter domain-containing protein</fullName>
    </recommendedName>
</protein>
<keyword evidence="2" id="KW-0812">Transmembrane</keyword>
<feature type="transmembrane region" description="Helical" evidence="2">
    <location>
        <begin position="428"/>
        <end position="451"/>
    </location>
</feature>
<dbReference type="EMBL" id="CAACVS010000236">
    <property type="protein sequence ID" value="VEU39776.1"/>
    <property type="molecule type" value="Genomic_DNA"/>
</dbReference>
<proteinExistence type="predicted"/>
<evidence type="ECO:0000313" key="4">
    <source>
        <dbReference type="Proteomes" id="UP000291116"/>
    </source>
</evidence>
<feature type="transmembrane region" description="Helical" evidence="2">
    <location>
        <begin position="358"/>
        <end position="380"/>
    </location>
</feature>
<feature type="transmembrane region" description="Helical" evidence="2">
    <location>
        <begin position="112"/>
        <end position="134"/>
    </location>
</feature>
<evidence type="ECO:0000256" key="2">
    <source>
        <dbReference type="SAM" id="Phobius"/>
    </source>
</evidence>
<dbReference type="AlphaFoldDB" id="A0A448ZCK6"/>
<evidence type="ECO:0000256" key="1">
    <source>
        <dbReference type="SAM" id="MobiDB-lite"/>
    </source>
</evidence>
<dbReference type="OrthoDB" id="43802at2759"/>
<sequence length="512" mass="54982">MERERLDRSAKTKAGPIEEDHHHEALEQSTNGSEPISPLALPLHETITDCRPVNTGNDNQNTGDNNHYSLGRQKFGALHPWLVTLSVLIYWTFVSLIPVYNKYFFQESLFPYPIATAAIQLGVVSVLCAAINIFQKYFFSPENSGNSFCGKTSTNVATDTKTSARGASTNTSFVVERSWILGPHFWWKMKWCFPIGVLFGVKYSVSNLGLHLVSAPTHLLLQSTDLVWTVLGARWINGEQSSLPEMVCLVGCIAGSICLSWQLLFDGSNNGEDSALAATVVAIAINLSSPILLGLCLSTLRLACTELMRPDNRVGGTVSAIELTSIKLVISSLVGLAMACCLERGATGDAAGTELDTWWTAFAGLAASTQLGVVCGAFLVSVFQVNCTFLTFLTSTVALGIVGQVKIIPQWIFASIAGVGVDSRPTGFFSVLGAILVMSSAAGFAMSNLVAGATTNGHDLASEHEENCDLTTTRQPETSTISPGEQTPLLNSPVEMSFDDRCCPQAKIKPTL</sequence>
<keyword evidence="2" id="KW-0472">Membrane</keyword>
<evidence type="ECO:0008006" key="5">
    <source>
        <dbReference type="Google" id="ProtNLM"/>
    </source>
</evidence>
<keyword evidence="4" id="KW-1185">Reference proteome</keyword>
<dbReference type="SUPFAM" id="SSF103481">
    <property type="entry name" value="Multidrug resistance efflux transporter EmrE"/>
    <property type="match status" value="1"/>
</dbReference>
<feature type="region of interest" description="Disordered" evidence="1">
    <location>
        <begin position="1"/>
        <end position="34"/>
    </location>
</feature>
<name>A0A448ZCK6_9STRA</name>
<feature type="transmembrane region" description="Helical" evidence="2">
    <location>
        <begin position="325"/>
        <end position="346"/>
    </location>
</feature>
<dbReference type="Proteomes" id="UP000291116">
    <property type="component" value="Unassembled WGS sequence"/>
</dbReference>
<evidence type="ECO:0000313" key="3">
    <source>
        <dbReference type="EMBL" id="VEU39776.1"/>
    </source>
</evidence>
<feature type="transmembrane region" description="Helical" evidence="2">
    <location>
        <begin position="276"/>
        <end position="304"/>
    </location>
</feature>